<dbReference type="Proteomes" id="UP001153321">
    <property type="component" value="Chromosome 21"/>
</dbReference>
<dbReference type="PANTHER" id="PTHR33480">
    <property type="entry name" value="SET DOMAIN-CONTAINING PROTEIN-RELATED"/>
    <property type="match status" value="1"/>
</dbReference>
<organism evidence="2 3">
    <name type="scientific">Spodoptera littoralis</name>
    <name type="common">Egyptian cotton leafworm</name>
    <dbReference type="NCBI Taxonomy" id="7109"/>
    <lineage>
        <taxon>Eukaryota</taxon>
        <taxon>Metazoa</taxon>
        <taxon>Ecdysozoa</taxon>
        <taxon>Arthropoda</taxon>
        <taxon>Hexapoda</taxon>
        <taxon>Insecta</taxon>
        <taxon>Pterygota</taxon>
        <taxon>Neoptera</taxon>
        <taxon>Endopterygota</taxon>
        <taxon>Lepidoptera</taxon>
        <taxon>Glossata</taxon>
        <taxon>Ditrysia</taxon>
        <taxon>Noctuoidea</taxon>
        <taxon>Noctuidae</taxon>
        <taxon>Amphipyrinae</taxon>
        <taxon>Spodoptera</taxon>
    </lineage>
</organism>
<evidence type="ECO:0000256" key="1">
    <source>
        <dbReference type="SAM" id="SignalP"/>
    </source>
</evidence>
<sequence length="144" mass="16549">MSILFSLLFKKLTFSSLLMLLKTRRHTKAKSVKKEGSILPISVAASEKLRTNVLSLMNIDEISLIVKQDDLILKLGSKPITKHDQDPHLSGYISQKMRELARFLIEIRKICPAIQNLTECINPIYFPKDYLWNTKSCSQNWAFP</sequence>
<gene>
    <name evidence="2" type="ORF">SPLIT_LOCUS6112</name>
</gene>
<protein>
    <submittedName>
        <fullName evidence="2">Uncharacterized protein</fullName>
    </submittedName>
</protein>
<dbReference type="PANTHER" id="PTHR33480:SF1">
    <property type="entry name" value="TYR RECOMBINASE DOMAIN-CONTAINING PROTEIN"/>
    <property type="match status" value="1"/>
</dbReference>
<dbReference type="AlphaFoldDB" id="A0A9P0I3M8"/>
<keyword evidence="3" id="KW-1185">Reference proteome</keyword>
<evidence type="ECO:0000313" key="3">
    <source>
        <dbReference type="Proteomes" id="UP001153321"/>
    </source>
</evidence>
<accession>A0A9P0I3M8</accession>
<reference evidence="2" key="1">
    <citation type="submission" date="2022-02" db="EMBL/GenBank/DDBJ databases">
        <authorList>
            <person name="King R."/>
        </authorList>
    </citation>
    <scope>NUCLEOTIDE SEQUENCE</scope>
</reference>
<feature type="chain" id="PRO_5040217468" evidence="1">
    <location>
        <begin position="30"/>
        <end position="144"/>
    </location>
</feature>
<name>A0A9P0I3M8_SPOLI</name>
<proteinExistence type="predicted"/>
<evidence type="ECO:0000313" key="2">
    <source>
        <dbReference type="EMBL" id="CAH1640756.1"/>
    </source>
</evidence>
<keyword evidence="1" id="KW-0732">Signal</keyword>
<feature type="signal peptide" evidence="1">
    <location>
        <begin position="1"/>
        <end position="29"/>
    </location>
</feature>
<dbReference type="EMBL" id="LR824552">
    <property type="protein sequence ID" value="CAH1640756.1"/>
    <property type="molecule type" value="Genomic_DNA"/>
</dbReference>